<keyword evidence="2" id="KW-1185">Reference proteome</keyword>
<accession>A0ABR0ASH4</accession>
<dbReference type="EMBL" id="JAOYFB010000038">
    <property type="protein sequence ID" value="KAK4028049.1"/>
    <property type="molecule type" value="Genomic_DNA"/>
</dbReference>
<dbReference type="Proteomes" id="UP001234178">
    <property type="component" value="Unassembled WGS sequence"/>
</dbReference>
<sequence>MVGNGSRHILFDYDVEKELQKVADEVFDLSSCVCFNCLLLTMDRPYELLLLSQLNVVLLAA</sequence>
<proteinExistence type="predicted"/>
<evidence type="ECO:0000313" key="1">
    <source>
        <dbReference type="EMBL" id="KAK4028049.1"/>
    </source>
</evidence>
<comment type="caution">
    <text evidence="1">The sequence shown here is derived from an EMBL/GenBank/DDBJ whole genome shotgun (WGS) entry which is preliminary data.</text>
</comment>
<reference evidence="1 2" key="1">
    <citation type="journal article" date="2023" name="Nucleic Acids Res.">
        <title>The hologenome of Daphnia magna reveals possible DNA methylation and microbiome-mediated evolution of the host genome.</title>
        <authorList>
            <person name="Chaturvedi A."/>
            <person name="Li X."/>
            <person name="Dhandapani V."/>
            <person name="Marshall H."/>
            <person name="Kissane S."/>
            <person name="Cuenca-Cambronero M."/>
            <person name="Asole G."/>
            <person name="Calvet F."/>
            <person name="Ruiz-Romero M."/>
            <person name="Marangio P."/>
            <person name="Guigo R."/>
            <person name="Rago D."/>
            <person name="Mirbahai L."/>
            <person name="Eastwood N."/>
            <person name="Colbourne J.K."/>
            <person name="Zhou J."/>
            <person name="Mallon E."/>
            <person name="Orsini L."/>
        </authorList>
    </citation>
    <scope>NUCLEOTIDE SEQUENCE [LARGE SCALE GENOMIC DNA]</scope>
    <source>
        <strain evidence="1">LRV0_1</strain>
    </source>
</reference>
<name>A0ABR0ASH4_9CRUS</name>
<gene>
    <name evidence="1" type="ORF">OUZ56_017212</name>
</gene>
<evidence type="ECO:0000313" key="2">
    <source>
        <dbReference type="Proteomes" id="UP001234178"/>
    </source>
</evidence>
<organism evidence="1 2">
    <name type="scientific">Daphnia magna</name>
    <dbReference type="NCBI Taxonomy" id="35525"/>
    <lineage>
        <taxon>Eukaryota</taxon>
        <taxon>Metazoa</taxon>
        <taxon>Ecdysozoa</taxon>
        <taxon>Arthropoda</taxon>
        <taxon>Crustacea</taxon>
        <taxon>Branchiopoda</taxon>
        <taxon>Diplostraca</taxon>
        <taxon>Cladocera</taxon>
        <taxon>Anomopoda</taxon>
        <taxon>Daphniidae</taxon>
        <taxon>Daphnia</taxon>
    </lineage>
</organism>
<protein>
    <submittedName>
        <fullName evidence="1">Uncharacterized protein</fullName>
    </submittedName>
</protein>